<dbReference type="InterPro" id="IPR000626">
    <property type="entry name" value="Ubiquitin-like_dom"/>
</dbReference>
<dbReference type="PROSITE" id="PS50053">
    <property type="entry name" value="UBIQUITIN_2"/>
    <property type="match status" value="1"/>
</dbReference>
<reference evidence="2" key="1">
    <citation type="submission" date="2021-01" db="EMBL/GenBank/DDBJ databases">
        <authorList>
            <consortium name="Genoscope - CEA"/>
            <person name="William W."/>
        </authorList>
    </citation>
    <scope>NUCLEOTIDE SEQUENCE</scope>
</reference>
<proteinExistence type="predicted"/>
<sequence>MSKTPQYIQICLQHKEKPDLKKKMKISLDDQFSVIDEQVFLNKQMEYYYQGQLINKKQTFRQLQITQNDTVIEHQPLQGDQILIKFQHLEQNDIKEFLVQSNELLSEYIYKLIGKKTKDVWVSINNQEIENIEQTFAALKIQNALILYQHLQIKLQVWHNGNASEVIVDRDKCVIDLFYILRNHFQIADQQLIELEYGNQNVQGVLLNQKLWAASQKPYKVVILKQDQLSGKNQSIKLYFINKKQYVDFSLDLDQKIEQFQKEFLFLNSYPKNQPVECYIKHQVDPINKEIQIKTLNIQELQIEVKDLINVGTLNKINKEHNYFEVYFNSMISILYDHLKVNNCNFFFKNKPIKQDLTFQDIEFYDMDTIEYEIIQTSSFVKIIVIENNQQQDIELDNQLTIQDLRQQLNIRSSFDLLLEDDQVVKDDQILRELARDGKLKLNLRQIKKLPTEKRKQQSEIIYYKRNLEDQIHVNELPQNKYQLSVSILGVIHQIEFEENKQVKDLRQVIIEKYKQKDDIVIRYKNNILSSSDPIPYSSEVIFVFPYVINVKIHVSQKKQTFDKKLQPHEKIGDIISKLVQQIKTKSNSVKLIMGNQILDVNKTIKELGIVDGAELNLMI</sequence>
<protein>
    <recommendedName>
        <fullName evidence="1">Ubiquitin-like domain-containing protein</fullName>
    </recommendedName>
</protein>
<keyword evidence="3" id="KW-1185">Reference proteome</keyword>
<dbReference type="Proteomes" id="UP000692954">
    <property type="component" value="Unassembled WGS sequence"/>
</dbReference>
<dbReference type="EMBL" id="CAJJDN010000145">
    <property type="protein sequence ID" value="CAD8123537.1"/>
    <property type="molecule type" value="Genomic_DNA"/>
</dbReference>
<dbReference type="CDD" id="cd17039">
    <property type="entry name" value="Ubl_ubiquitin_like"/>
    <property type="match status" value="1"/>
</dbReference>
<gene>
    <name evidence="2" type="ORF">PSON_ATCC_30995.1.T1450084</name>
</gene>
<accession>A0A8S1R7K9</accession>
<evidence type="ECO:0000259" key="1">
    <source>
        <dbReference type="PROSITE" id="PS50053"/>
    </source>
</evidence>
<dbReference type="OrthoDB" id="305565at2759"/>
<evidence type="ECO:0000313" key="3">
    <source>
        <dbReference type="Proteomes" id="UP000692954"/>
    </source>
</evidence>
<comment type="caution">
    <text evidence="2">The sequence shown here is derived from an EMBL/GenBank/DDBJ whole genome shotgun (WGS) entry which is preliminary data.</text>
</comment>
<evidence type="ECO:0000313" key="2">
    <source>
        <dbReference type="EMBL" id="CAD8123537.1"/>
    </source>
</evidence>
<name>A0A8S1R7K9_9CILI</name>
<dbReference type="AlphaFoldDB" id="A0A8S1R7K9"/>
<feature type="domain" description="Ubiquitin-like" evidence="1">
    <location>
        <begin position="549"/>
        <end position="620"/>
    </location>
</feature>
<organism evidence="2 3">
    <name type="scientific">Paramecium sonneborni</name>
    <dbReference type="NCBI Taxonomy" id="65129"/>
    <lineage>
        <taxon>Eukaryota</taxon>
        <taxon>Sar</taxon>
        <taxon>Alveolata</taxon>
        <taxon>Ciliophora</taxon>
        <taxon>Intramacronucleata</taxon>
        <taxon>Oligohymenophorea</taxon>
        <taxon>Peniculida</taxon>
        <taxon>Parameciidae</taxon>
        <taxon>Paramecium</taxon>
    </lineage>
</organism>